<dbReference type="EMBL" id="NNRN01000052">
    <property type="protein sequence ID" value="OYR28066.1"/>
    <property type="molecule type" value="Genomic_DNA"/>
</dbReference>
<proteinExistence type="predicted"/>
<evidence type="ECO:0000313" key="1">
    <source>
        <dbReference type="EMBL" id="OYR28066.1"/>
    </source>
</evidence>
<comment type="caution">
    <text evidence="1">The sequence shown here is derived from an EMBL/GenBank/DDBJ whole genome shotgun (WGS) entry which is preliminary data.</text>
</comment>
<organism evidence="1 2">
    <name type="scientific">Brucella lupini</name>
    <dbReference type="NCBI Taxonomy" id="255457"/>
    <lineage>
        <taxon>Bacteria</taxon>
        <taxon>Pseudomonadati</taxon>
        <taxon>Pseudomonadota</taxon>
        <taxon>Alphaproteobacteria</taxon>
        <taxon>Hyphomicrobiales</taxon>
        <taxon>Brucellaceae</taxon>
        <taxon>Brucella/Ochrobactrum group</taxon>
        <taxon>Brucella</taxon>
    </lineage>
</organism>
<protein>
    <submittedName>
        <fullName evidence="1">Uncharacterized protein</fullName>
    </submittedName>
</protein>
<sequence length="45" mass="4954">MFAYSAPFAGPRPDTLLQRKNAGFPGVRKACYIKLSSFEKCLDTG</sequence>
<evidence type="ECO:0000313" key="2">
    <source>
        <dbReference type="Proteomes" id="UP000216363"/>
    </source>
</evidence>
<accession>A0A256GMM3</accession>
<dbReference type="AlphaFoldDB" id="A0A256GMM3"/>
<dbReference type="Proteomes" id="UP000216363">
    <property type="component" value="Unassembled WGS sequence"/>
</dbReference>
<name>A0A256GMM3_9HYPH</name>
<gene>
    <name evidence="1" type="ORF">CES86_3064</name>
</gene>
<reference evidence="1 2" key="1">
    <citation type="submission" date="2017-07" db="EMBL/GenBank/DDBJ databases">
        <title>Draft genome of Ochrobactrum lupini type strain LUP21.</title>
        <authorList>
            <person name="Krzyzanowska D.M."/>
            <person name="Jafra S."/>
        </authorList>
    </citation>
    <scope>NUCLEOTIDE SEQUENCE [LARGE SCALE GENOMIC DNA]</scope>
    <source>
        <strain evidence="1 2">LUP21</strain>
    </source>
</reference>